<dbReference type="PANTHER" id="PTHR31837:SF3">
    <property type="entry name" value="CYTOCHROME B-245 CHAPERONE 1"/>
    <property type="match status" value="1"/>
</dbReference>
<dbReference type="RefSeq" id="XP_013794230.1">
    <property type="nucleotide sequence ID" value="XM_013938776.2"/>
</dbReference>
<evidence type="ECO:0000256" key="7">
    <source>
        <dbReference type="ARBA" id="ARBA00022989"/>
    </source>
</evidence>
<keyword evidence="3" id="KW-0399">Innate immunity</keyword>
<keyword evidence="7 12" id="KW-1133">Transmembrane helix</keyword>
<evidence type="ECO:0000313" key="13">
    <source>
        <dbReference type="Proteomes" id="UP000694941"/>
    </source>
</evidence>
<evidence type="ECO:0000313" key="14">
    <source>
        <dbReference type="RefSeq" id="XP_013794230.1"/>
    </source>
</evidence>
<protein>
    <recommendedName>
        <fullName evidence="10">Essential for reactive oxygen species protein</fullName>
    </recommendedName>
</protein>
<evidence type="ECO:0000256" key="9">
    <source>
        <dbReference type="ARBA" id="ARBA00023186"/>
    </source>
</evidence>
<keyword evidence="6" id="KW-0391">Immunity</keyword>
<keyword evidence="8 12" id="KW-0472">Membrane</keyword>
<sequence length="219" mass="24447">MTRLNVKFKTHDRIYLSKVPGIRSWSILVGILSLGIGAGYYGSDHFLLKIGYVIGCLVIGLSFLEAWEKCDFDKTKGSVVLQKSSIFHKLLWPFVNPPRTVLSIEDLLDVRIGQGPANSSHIELVLKSGITLPLTDTPTTGTMSELECLADLLRSFLKIGQVENLKYQYCDEDLSFFDSSSSSNGASDMEQNNLEDEREPQVTWVVREQVATVNLARET</sequence>
<keyword evidence="9" id="KW-0143">Chaperone</keyword>
<evidence type="ECO:0000256" key="10">
    <source>
        <dbReference type="ARBA" id="ARBA00030424"/>
    </source>
</evidence>
<dbReference type="Pfam" id="PF15169">
    <property type="entry name" value="Cybc1_Eros"/>
    <property type="match status" value="1"/>
</dbReference>
<dbReference type="PANTHER" id="PTHR31837">
    <property type="entry name" value="CYTOCHROME B-245 CHAPERONE 1"/>
    <property type="match status" value="1"/>
</dbReference>
<accession>A0ABM1C4X2</accession>
<dbReference type="GeneID" id="106478248"/>
<organism evidence="13 14">
    <name type="scientific">Limulus polyphemus</name>
    <name type="common">Atlantic horseshoe crab</name>
    <dbReference type="NCBI Taxonomy" id="6850"/>
    <lineage>
        <taxon>Eukaryota</taxon>
        <taxon>Metazoa</taxon>
        <taxon>Ecdysozoa</taxon>
        <taxon>Arthropoda</taxon>
        <taxon>Chelicerata</taxon>
        <taxon>Merostomata</taxon>
        <taxon>Xiphosura</taxon>
        <taxon>Limulidae</taxon>
        <taxon>Limulus</taxon>
    </lineage>
</organism>
<keyword evidence="13" id="KW-1185">Reference proteome</keyword>
<evidence type="ECO:0000256" key="4">
    <source>
        <dbReference type="ARBA" id="ARBA00022692"/>
    </source>
</evidence>
<gene>
    <name evidence="14" type="primary">LOC106478248</name>
</gene>
<comment type="similarity">
    <text evidence="2">Belongs to the CYBC1 family.</text>
</comment>
<evidence type="ECO:0000256" key="8">
    <source>
        <dbReference type="ARBA" id="ARBA00023136"/>
    </source>
</evidence>
<evidence type="ECO:0000256" key="1">
    <source>
        <dbReference type="ARBA" id="ARBA00004389"/>
    </source>
</evidence>
<evidence type="ECO:0000256" key="3">
    <source>
        <dbReference type="ARBA" id="ARBA00022588"/>
    </source>
</evidence>
<keyword evidence="4 12" id="KW-0812">Transmembrane</keyword>
<name>A0ABM1C4X2_LIMPO</name>
<evidence type="ECO:0000256" key="12">
    <source>
        <dbReference type="SAM" id="Phobius"/>
    </source>
</evidence>
<keyword evidence="5" id="KW-0256">Endoplasmic reticulum</keyword>
<evidence type="ECO:0000256" key="11">
    <source>
        <dbReference type="SAM" id="MobiDB-lite"/>
    </source>
</evidence>
<dbReference type="Proteomes" id="UP000694941">
    <property type="component" value="Unplaced"/>
</dbReference>
<feature type="region of interest" description="Disordered" evidence="11">
    <location>
        <begin position="179"/>
        <end position="201"/>
    </location>
</feature>
<feature type="transmembrane region" description="Helical" evidence="12">
    <location>
        <begin position="46"/>
        <end position="67"/>
    </location>
</feature>
<reference evidence="14" key="1">
    <citation type="submission" date="2025-08" db="UniProtKB">
        <authorList>
            <consortium name="RefSeq"/>
        </authorList>
    </citation>
    <scope>IDENTIFICATION</scope>
    <source>
        <tissue evidence="14">Muscle</tissue>
    </source>
</reference>
<evidence type="ECO:0000256" key="6">
    <source>
        <dbReference type="ARBA" id="ARBA00022859"/>
    </source>
</evidence>
<dbReference type="InterPro" id="IPR027846">
    <property type="entry name" value="Cybc1"/>
</dbReference>
<evidence type="ECO:0000256" key="2">
    <source>
        <dbReference type="ARBA" id="ARBA00009907"/>
    </source>
</evidence>
<feature type="transmembrane region" description="Helical" evidence="12">
    <location>
        <begin position="21"/>
        <end position="40"/>
    </location>
</feature>
<comment type="subcellular location">
    <subcellularLocation>
        <location evidence="1">Endoplasmic reticulum membrane</location>
        <topology evidence="1">Single-pass membrane protein</topology>
    </subcellularLocation>
</comment>
<proteinExistence type="inferred from homology"/>
<evidence type="ECO:0000256" key="5">
    <source>
        <dbReference type="ARBA" id="ARBA00022824"/>
    </source>
</evidence>